<sequence>MAGLCEGGNEPPGSLKARSSAKSYPAFVLNGLRENPGENLNQLTRLNQDLNPDPLVSRRGKRSTVYGPYFFAENTVTGATYLQMLQDWLFPQMTNDNPNFIFQQDGAPPHWYREVRRNLNEGLPNRWIGRCAQDDLALLSKLKALIPNQYH</sequence>
<comment type="caution">
    <text evidence="1">The sequence shown here is derived from an EMBL/GenBank/DDBJ whole genome shotgun (WGS) entry which is preliminary data.</text>
</comment>
<evidence type="ECO:0000313" key="1">
    <source>
        <dbReference type="EMBL" id="KAJ4442997.1"/>
    </source>
</evidence>
<name>A0ABQ8TB10_PERAM</name>
<dbReference type="Gene3D" id="3.30.420.10">
    <property type="entry name" value="Ribonuclease H-like superfamily/Ribonuclease H"/>
    <property type="match status" value="1"/>
</dbReference>
<dbReference type="InterPro" id="IPR036397">
    <property type="entry name" value="RNaseH_sf"/>
</dbReference>
<dbReference type="EMBL" id="JAJSOF020000013">
    <property type="protein sequence ID" value="KAJ4442997.1"/>
    <property type="molecule type" value="Genomic_DNA"/>
</dbReference>
<gene>
    <name evidence="1" type="ORF">ANN_04645</name>
</gene>
<dbReference type="PANTHER" id="PTHR47326:SF1">
    <property type="entry name" value="HTH PSQ-TYPE DOMAIN-CONTAINING PROTEIN"/>
    <property type="match status" value="1"/>
</dbReference>
<keyword evidence="2" id="KW-1185">Reference proteome</keyword>
<reference evidence="1 2" key="1">
    <citation type="journal article" date="2022" name="Allergy">
        <title>Genome assembly and annotation of Periplaneta americana reveal a comprehensive cockroach allergen profile.</title>
        <authorList>
            <person name="Wang L."/>
            <person name="Xiong Q."/>
            <person name="Saelim N."/>
            <person name="Wang L."/>
            <person name="Nong W."/>
            <person name="Wan A.T."/>
            <person name="Shi M."/>
            <person name="Liu X."/>
            <person name="Cao Q."/>
            <person name="Hui J.H.L."/>
            <person name="Sookrung N."/>
            <person name="Leung T.F."/>
            <person name="Tungtrongchitr A."/>
            <person name="Tsui S.K.W."/>
        </authorList>
    </citation>
    <scope>NUCLEOTIDE SEQUENCE [LARGE SCALE GENOMIC DNA]</scope>
    <source>
        <strain evidence="1">PWHHKU_190912</strain>
    </source>
</reference>
<accession>A0ABQ8TB10</accession>
<organism evidence="1 2">
    <name type="scientific">Periplaneta americana</name>
    <name type="common">American cockroach</name>
    <name type="synonym">Blatta americana</name>
    <dbReference type="NCBI Taxonomy" id="6978"/>
    <lineage>
        <taxon>Eukaryota</taxon>
        <taxon>Metazoa</taxon>
        <taxon>Ecdysozoa</taxon>
        <taxon>Arthropoda</taxon>
        <taxon>Hexapoda</taxon>
        <taxon>Insecta</taxon>
        <taxon>Pterygota</taxon>
        <taxon>Neoptera</taxon>
        <taxon>Polyneoptera</taxon>
        <taxon>Dictyoptera</taxon>
        <taxon>Blattodea</taxon>
        <taxon>Blattoidea</taxon>
        <taxon>Blattidae</taxon>
        <taxon>Blattinae</taxon>
        <taxon>Periplaneta</taxon>
    </lineage>
</organism>
<proteinExistence type="predicted"/>
<evidence type="ECO:0000313" key="2">
    <source>
        <dbReference type="Proteomes" id="UP001148838"/>
    </source>
</evidence>
<protein>
    <submittedName>
        <fullName evidence="1">Uncharacterized protein</fullName>
    </submittedName>
</protein>
<dbReference type="Proteomes" id="UP001148838">
    <property type="component" value="Unassembled WGS sequence"/>
</dbReference>
<dbReference type="PANTHER" id="PTHR47326">
    <property type="entry name" value="TRANSPOSABLE ELEMENT TC3 TRANSPOSASE-LIKE PROTEIN"/>
    <property type="match status" value="1"/>
</dbReference>